<dbReference type="GO" id="GO:0004867">
    <property type="term" value="F:serine-type endopeptidase inhibitor activity"/>
    <property type="evidence" value="ECO:0007669"/>
    <property type="project" value="UniProtKB-KW"/>
</dbReference>
<dbReference type="GO" id="GO:0005615">
    <property type="term" value="C:extracellular space"/>
    <property type="evidence" value="ECO:0007669"/>
    <property type="project" value="InterPro"/>
</dbReference>
<name>A0A905I624_MUSDO</name>
<dbReference type="SMART" id="SM00093">
    <property type="entry name" value="SERPIN"/>
    <property type="match status" value="1"/>
</dbReference>
<reference evidence="8" key="2">
    <citation type="submission" date="2025-04" db="UniProtKB">
        <authorList>
            <consortium name="RefSeq"/>
        </authorList>
    </citation>
    <scope>IDENTIFICATION</scope>
    <source>
        <strain evidence="8">Aabys</strain>
    </source>
</reference>
<proteinExistence type="inferred from homology"/>
<comment type="similarity">
    <text evidence="1 4">Belongs to the serpin family.</text>
</comment>
<dbReference type="AlphaFoldDB" id="A0A905I624"/>
<dbReference type="Gene3D" id="2.30.39.10">
    <property type="entry name" value="Alpha-1-antitrypsin, domain 1"/>
    <property type="match status" value="1"/>
</dbReference>
<dbReference type="OrthoDB" id="671595at2759"/>
<gene>
    <name evidence="6" type="primary">101892339</name>
    <name evidence="8" type="synonym">LOC101892339</name>
</gene>
<accession>A0A905I624</accession>
<dbReference type="InterPro" id="IPR042178">
    <property type="entry name" value="Serpin_sf_1"/>
</dbReference>
<keyword evidence="7" id="KW-1185">Reference proteome</keyword>
<keyword evidence="3 8" id="KW-0722">Serine protease inhibitor</keyword>
<dbReference type="PANTHER" id="PTHR11461:SF211">
    <property type="entry name" value="GH10112P-RELATED"/>
    <property type="match status" value="1"/>
</dbReference>
<feature type="domain" description="Serpin" evidence="5">
    <location>
        <begin position="17"/>
        <end position="372"/>
    </location>
</feature>
<evidence type="ECO:0000256" key="3">
    <source>
        <dbReference type="ARBA" id="ARBA00022900"/>
    </source>
</evidence>
<dbReference type="InterPro" id="IPR036186">
    <property type="entry name" value="Serpin_sf"/>
</dbReference>
<evidence type="ECO:0000313" key="7">
    <source>
        <dbReference type="Proteomes" id="UP001652621"/>
    </source>
</evidence>
<evidence type="ECO:0000313" key="8">
    <source>
        <dbReference type="RefSeq" id="XP_011293417.1"/>
    </source>
</evidence>
<evidence type="ECO:0000256" key="2">
    <source>
        <dbReference type="ARBA" id="ARBA00022690"/>
    </source>
</evidence>
<dbReference type="InterPro" id="IPR000215">
    <property type="entry name" value="Serpin_fam"/>
</dbReference>
<sequence length="373" mass="42251">MSDNNMKFARGGAELTIELLDKLNAATNKENVLISPLSIQTCMALAFTGAQGDTANEIAKVMKFVSNSPEEVADSFHHVLTNYEDSKLVKMANKVYVQEGHAIKPEYAAVTKQKFHAAAESINFAENVAAANKINKWVEEKTAGKISDLIPADALDADTRLILLNALHFKGEWQEKFDPEDTKEDDFWLNETESTKVQFMRKQSEFRFGYLPDYECEALEIPYKDSDLSMFVLLPMKRDGLKAMADKLKGVNLLDLDKQLRTMNDMIVKFPKFKIEYSIELSKVMQEMGVTQVFHETADLRNILDSTQPIRVSEIFHKTSIEVTEDGTEAAAATAMKIMLCCMPMEFDANRPFFYFIWNKNNVLFAGSFLKPI</sequence>
<protein>
    <submittedName>
        <fullName evidence="6">SERPIN domain-containing protein</fullName>
    </submittedName>
    <submittedName>
        <fullName evidence="8">Serine protease inhibitor 42Dd isoform X4</fullName>
    </submittedName>
</protein>
<dbReference type="RefSeq" id="XP_011293417.1">
    <property type="nucleotide sequence ID" value="XM_011295115.2"/>
</dbReference>
<evidence type="ECO:0000259" key="5">
    <source>
        <dbReference type="SMART" id="SM00093"/>
    </source>
</evidence>
<evidence type="ECO:0000256" key="1">
    <source>
        <dbReference type="ARBA" id="ARBA00009500"/>
    </source>
</evidence>
<evidence type="ECO:0000256" key="4">
    <source>
        <dbReference type="RuleBase" id="RU000411"/>
    </source>
</evidence>
<dbReference type="EnsemblMetazoa" id="MDOA006068-RA">
    <property type="protein sequence ID" value="MDOA006068-PA"/>
    <property type="gene ID" value="MDOA006068"/>
</dbReference>
<dbReference type="Pfam" id="PF00079">
    <property type="entry name" value="Serpin"/>
    <property type="match status" value="1"/>
</dbReference>
<organism evidence="6">
    <name type="scientific">Musca domestica</name>
    <name type="common">House fly</name>
    <dbReference type="NCBI Taxonomy" id="7370"/>
    <lineage>
        <taxon>Eukaryota</taxon>
        <taxon>Metazoa</taxon>
        <taxon>Ecdysozoa</taxon>
        <taxon>Arthropoda</taxon>
        <taxon>Hexapoda</taxon>
        <taxon>Insecta</taxon>
        <taxon>Pterygota</taxon>
        <taxon>Neoptera</taxon>
        <taxon>Endopterygota</taxon>
        <taxon>Diptera</taxon>
        <taxon>Brachycera</taxon>
        <taxon>Muscomorpha</taxon>
        <taxon>Muscoidea</taxon>
        <taxon>Muscidae</taxon>
        <taxon>Musca</taxon>
    </lineage>
</organism>
<dbReference type="GeneID" id="101892339"/>
<dbReference type="PANTHER" id="PTHR11461">
    <property type="entry name" value="SERINE PROTEASE INHIBITOR, SERPIN"/>
    <property type="match status" value="1"/>
</dbReference>
<dbReference type="InterPro" id="IPR023796">
    <property type="entry name" value="Serpin_dom"/>
</dbReference>
<dbReference type="CDD" id="cd19601">
    <property type="entry name" value="serpin42Da-like"/>
    <property type="match status" value="1"/>
</dbReference>
<keyword evidence="2 8" id="KW-0646">Protease inhibitor</keyword>
<evidence type="ECO:0000313" key="6">
    <source>
        <dbReference type="EnsemblMetazoa" id="MDOA006068-PA"/>
    </source>
</evidence>
<reference evidence="6" key="1">
    <citation type="submission" date="2022-10" db="UniProtKB">
        <authorList>
            <consortium name="EnsemblMetazoa"/>
        </authorList>
    </citation>
    <scope>IDENTIFICATION</scope>
    <source>
        <strain evidence="6">Aabys</strain>
    </source>
</reference>
<dbReference type="InterPro" id="IPR042185">
    <property type="entry name" value="Serpin_sf_2"/>
</dbReference>
<dbReference type="Proteomes" id="UP001652621">
    <property type="component" value="Unplaced"/>
</dbReference>
<dbReference type="Gene3D" id="3.30.497.10">
    <property type="entry name" value="Antithrombin, subunit I, domain 2"/>
    <property type="match status" value="1"/>
</dbReference>
<dbReference type="InterPro" id="IPR023795">
    <property type="entry name" value="Serpin_CS"/>
</dbReference>
<dbReference type="VEuPathDB" id="VectorBase:MDOMA2_008192"/>
<dbReference type="SUPFAM" id="SSF56574">
    <property type="entry name" value="Serpins"/>
    <property type="match status" value="1"/>
</dbReference>
<dbReference type="PROSITE" id="PS00284">
    <property type="entry name" value="SERPIN"/>
    <property type="match status" value="1"/>
</dbReference>